<evidence type="ECO:0000313" key="3">
    <source>
        <dbReference type="Proteomes" id="UP000523821"/>
    </source>
</evidence>
<accession>A0A7W9L3V2</accession>
<feature type="compositionally biased region" description="Gly residues" evidence="1">
    <location>
        <begin position="73"/>
        <end position="83"/>
    </location>
</feature>
<dbReference type="Proteomes" id="UP000523821">
    <property type="component" value="Unassembled WGS sequence"/>
</dbReference>
<evidence type="ECO:0000256" key="1">
    <source>
        <dbReference type="SAM" id="MobiDB-lite"/>
    </source>
</evidence>
<evidence type="ECO:0000313" key="2">
    <source>
        <dbReference type="EMBL" id="MBB5754925.1"/>
    </source>
</evidence>
<evidence type="ECO:0008006" key="4">
    <source>
        <dbReference type="Google" id="ProtNLM"/>
    </source>
</evidence>
<proteinExistence type="predicted"/>
<sequence>MASAALPSADEGQDAADDEALDAGLASLLAAIEAEPVPDRLLGLAVRLQEALKRRRALDGSAALLDQDSVGNDAGGGLDQSAR</sequence>
<feature type="region of interest" description="Disordered" evidence="1">
    <location>
        <begin position="64"/>
        <end position="83"/>
    </location>
</feature>
<name>A0A7W9L3V2_9HYPH</name>
<comment type="caution">
    <text evidence="2">The sequence shown here is derived from an EMBL/GenBank/DDBJ whole genome shotgun (WGS) entry which is preliminary data.</text>
</comment>
<organism evidence="2 3">
    <name type="scientific">Prosthecomicrobium pneumaticum</name>
    <dbReference type="NCBI Taxonomy" id="81895"/>
    <lineage>
        <taxon>Bacteria</taxon>
        <taxon>Pseudomonadati</taxon>
        <taxon>Pseudomonadota</taxon>
        <taxon>Alphaproteobacteria</taxon>
        <taxon>Hyphomicrobiales</taxon>
        <taxon>Kaistiaceae</taxon>
        <taxon>Prosthecomicrobium</taxon>
    </lineage>
</organism>
<dbReference type="RefSeq" id="WP_183858359.1">
    <property type="nucleotide sequence ID" value="NZ_JACHOO010000011.1"/>
</dbReference>
<keyword evidence="3" id="KW-1185">Reference proteome</keyword>
<dbReference type="AlphaFoldDB" id="A0A7W9L3V2"/>
<gene>
    <name evidence="2" type="ORF">GGQ63_004022</name>
</gene>
<dbReference type="EMBL" id="JACHOO010000011">
    <property type="protein sequence ID" value="MBB5754925.1"/>
    <property type="molecule type" value="Genomic_DNA"/>
</dbReference>
<reference evidence="2 3" key="1">
    <citation type="submission" date="2020-08" db="EMBL/GenBank/DDBJ databases">
        <title>Genomic Encyclopedia of Type Strains, Phase IV (KMG-IV): sequencing the most valuable type-strain genomes for metagenomic binning, comparative biology and taxonomic classification.</title>
        <authorList>
            <person name="Goeker M."/>
        </authorList>
    </citation>
    <scope>NUCLEOTIDE SEQUENCE [LARGE SCALE GENOMIC DNA]</scope>
    <source>
        <strain evidence="2 3">DSM 16268</strain>
    </source>
</reference>
<protein>
    <recommendedName>
        <fullName evidence="4">Anti-sigma factor NepR domain-containing protein</fullName>
    </recommendedName>
</protein>